<dbReference type="GO" id="GO:0019076">
    <property type="term" value="P:viral release from host cell"/>
    <property type="evidence" value="ECO:0007669"/>
    <property type="project" value="InterPro"/>
</dbReference>
<proteinExistence type="predicted"/>
<evidence type="ECO:0000313" key="3">
    <source>
        <dbReference type="EMBL" id="ASD52069.1"/>
    </source>
</evidence>
<reference evidence="3 4" key="1">
    <citation type="submission" date="2017-04" db="EMBL/GenBank/DDBJ databases">
        <title>Isolation of lytic bacteriophages infecting Pseudomonas strains for biocontrol of fish and shrimp spoilage during chilled storage.</title>
        <authorList>
            <person name="Yang Z."/>
            <person name="Tao X."/>
            <person name="Gao L."/>
            <person name="Rao S."/>
        </authorList>
    </citation>
    <scope>NUCLEOTIDE SEQUENCE [LARGE SCALE GENOMIC DNA]</scope>
</reference>
<dbReference type="Proteomes" id="UP000247773">
    <property type="component" value="Genome"/>
</dbReference>
<dbReference type="EMBL" id="KY971610">
    <property type="protein sequence ID" value="ASD52069.1"/>
    <property type="molecule type" value="Genomic_DNA"/>
</dbReference>
<dbReference type="InterPro" id="IPR056391">
    <property type="entry name" value="Baseplate_gp9_C"/>
</dbReference>
<organism evidence="3 4">
    <name type="scientific">Pseudomonas phage PspYZU05</name>
    <dbReference type="NCBI Taxonomy" id="1983556"/>
    <lineage>
        <taxon>Viruses</taxon>
        <taxon>Duplodnaviria</taxon>
        <taxon>Heunggongvirae</taxon>
        <taxon>Uroviricota</taxon>
        <taxon>Caudoviricetes</taxon>
        <taxon>Pantevenvirales</taxon>
        <taxon>Straboviridae</taxon>
        <taxon>Jiangsuvirus</taxon>
        <taxon>Jiangsuvirus pspyzu05</taxon>
    </lineage>
</organism>
<evidence type="ECO:0000259" key="1">
    <source>
        <dbReference type="Pfam" id="PF07880"/>
    </source>
</evidence>
<dbReference type="InterPro" id="IPR036240">
    <property type="entry name" value="Gp9-like_sf"/>
</dbReference>
<dbReference type="Pfam" id="PF07880">
    <property type="entry name" value="T4_gp9_10_N"/>
    <property type="match status" value="1"/>
</dbReference>
<evidence type="ECO:0000259" key="2">
    <source>
        <dbReference type="Pfam" id="PF23618"/>
    </source>
</evidence>
<feature type="domain" description="Baseplate structural protein Gp9/Gp10 N-terminal" evidence="1">
    <location>
        <begin position="7"/>
        <end position="167"/>
    </location>
</feature>
<keyword evidence="4" id="KW-1185">Reference proteome</keyword>
<protein>
    <submittedName>
        <fullName evidence="3">Baseplate wedge completion tail fiber socket</fullName>
    </submittedName>
</protein>
<dbReference type="Gene3D" id="1.20.5.960">
    <property type="entry name" value="Bacteriophage t4 gene product 9 (gp9)"/>
    <property type="match status" value="1"/>
</dbReference>
<sequence length="289" mass="31494">MEIQIPKQNIDLGQIGNASTGDILYDGGKKINENFDAVYNSFGDQRMFAADAGSGNMTIHATGYYQKATHPTEYLTPIPLGSLRDIDTTDGAVQVTLAKGKAGECIEFVNSNGSFSVNNPLSIQAIDNFEGLSGNLIVTQPYSKVTCWCISAENNVSVWRYSITSMFSHSVNPIEGTWQIPAGSIPLKLRICNELEFNTIKLLTSAQTSDSSKLRTSEIHLLINSVRNEVYSSEFAVMRQGNTSEEDEIITYSFEIDALGNVNMIFNSTVVGLRVAVKTISALKIGAPQ</sequence>
<dbReference type="SUPFAM" id="SSF50017">
    <property type="entry name" value="gp9"/>
    <property type="match status" value="1"/>
</dbReference>
<gene>
    <name evidence="3" type="ORF">PspYZU05_117</name>
</gene>
<evidence type="ECO:0000313" key="4">
    <source>
        <dbReference type="Proteomes" id="UP000247773"/>
    </source>
</evidence>
<dbReference type="InterPro" id="IPR027412">
    <property type="entry name" value="Gp9_C_dom_sf"/>
</dbReference>
<dbReference type="Pfam" id="PF23618">
    <property type="entry name" value="T4_gp9_10_C"/>
    <property type="match status" value="1"/>
</dbReference>
<name>A0A2U7NBU2_9CAUD</name>
<accession>A0A2U7NBU2</accession>
<dbReference type="Gene3D" id="2.60.40.1680">
    <property type="entry name" value="4-oxalocrotonate tautomerase-like"/>
    <property type="match status" value="1"/>
</dbReference>
<dbReference type="InterPro" id="IPR027411">
    <property type="entry name" value="Gp9/Gp10_mid_dom_sf"/>
</dbReference>
<feature type="domain" description="Baseplate protein gp9-like C-terminal" evidence="2">
    <location>
        <begin position="171"/>
        <end position="258"/>
    </location>
</feature>
<dbReference type="Gene3D" id="2.60.120.640">
    <property type="entry name" value="gp9"/>
    <property type="match status" value="1"/>
</dbReference>
<dbReference type="InterPro" id="IPR008987">
    <property type="entry name" value="Baseplate_struct_prot_Gp9/10_N"/>
</dbReference>